<dbReference type="PROSITE" id="PS50006">
    <property type="entry name" value="FHA_DOMAIN"/>
    <property type="match status" value="1"/>
</dbReference>
<sequence>MDNIINSQASTQGLRETQEVLSQNAFDVTDAEIIWGRLFSVRENISVCNLINNCYTFGRGDADFRFSKDHFGNSFLPAISKIHFKVTRESKPNSEVVVILEDLSCNGTFVNKQQVGRGNKIVLQNNDEIALAHANKKIFVFHDCVQNDAQDYPEQLTQMYTITRTLGEGNFGEVKLAYKQGTLERCAVKILKKRGSQLLLNNIKQINNEIELLQSVDHPCIIRLQDVIETPEKMYIIMELAEGGELFDRLAANGRLPEATVKFYFFQLALAVQYLHMKSITHRDIKPENILLATDEEYTRVKLTDFGLSKLAVDASQMTTFCGTPTYIAPELLQFEGLSYNKKVDLWSLGVVLFVSLSGYPPFYGEEDAKLRFKIKNAVYNFQPKLWTEISDEAKDLITKLLVSEPSRRLNIDQTLSHPWLQDELMKKKALDLIHQDQSLPTNKRRLEESEADELELSDAKTPRIQKGIGIN</sequence>
<accession>A0A8J5MW03</accession>
<dbReference type="PROSITE" id="PS50011">
    <property type="entry name" value="PROTEIN_KINASE_DOM"/>
    <property type="match status" value="1"/>
</dbReference>
<keyword evidence="4 10" id="KW-0418">Kinase</keyword>
<keyword evidence="3 6" id="KW-0547">Nucleotide-binding</keyword>
<keyword evidence="1 7" id="KW-0723">Serine/threonine-protein kinase</keyword>
<gene>
    <name evidence="10" type="primary">Chk2-L</name>
    <name evidence="10" type="ORF">Hamer_G004893</name>
</gene>
<dbReference type="Proteomes" id="UP000747542">
    <property type="component" value="Unassembled WGS sequence"/>
</dbReference>
<evidence type="ECO:0000256" key="1">
    <source>
        <dbReference type="ARBA" id="ARBA00022527"/>
    </source>
</evidence>
<evidence type="ECO:0000259" key="9">
    <source>
        <dbReference type="PROSITE" id="PS50011"/>
    </source>
</evidence>
<evidence type="ECO:0000259" key="8">
    <source>
        <dbReference type="PROSITE" id="PS50006"/>
    </source>
</evidence>
<evidence type="ECO:0000256" key="3">
    <source>
        <dbReference type="ARBA" id="ARBA00022741"/>
    </source>
</evidence>
<dbReference type="EMBL" id="JAHLQT010024847">
    <property type="protein sequence ID" value="KAG7165109.1"/>
    <property type="molecule type" value="Genomic_DNA"/>
</dbReference>
<dbReference type="InterPro" id="IPR000719">
    <property type="entry name" value="Prot_kinase_dom"/>
</dbReference>
<dbReference type="PROSITE" id="PS00108">
    <property type="entry name" value="PROTEIN_KINASE_ST"/>
    <property type="match status" value="1"/>
</dbReference>
<proteinExistence type="inferred from homology"/>
<comment type="caution">
    <text evidence="10">The sequence shown here is derived from an EMBL/GenBank/DDBJ whole genome shotgun (WGS) entry which is preliminary data.</text>
</comment>
<dbReference type="PANTHER" id="PTHR24347">
    <property type="entry name" value="SERINE/THREONINE-PROTEIN KINASE"/>
    <property type="match status" value="1"/>
</dbReference>
<dbReference type="GO" id="GO:0004674">
    <property type="term" value="F:protein serine/threonine kinase activity"/>
    <property type="evidence" value="ECO:0007669"/>
    <property type="project" value="UniProtKB-KW"/>
</dbReference>
<feature type="binding site" evidence="6">
    <location>
        <position position="189"/>
    </location>
    <ligand>
        <name>ATP</name>
        <dbReference type="ChEBI" id="CHEBI:30616"/>
    </ligand>
</feature>
<evidence type="ECO:0000256" key="7">
    <source>
        <dbReference type="RuleBase" id="RU000304"/>
    </source>
</evidence>
<feature type="domain" description="Protein kinase" evidence="9">
    <location>
        <begin position="160"/>
        <end position="421"/>
    </location>
</feature>
<dbReference type="OrthoDB" id="40902at2759"/>
<dbReference type="FunFam" id="1.10.510.10:FF:000571">
    <property type="entry name" value="Maternal embryonic leucine zipper kinase"/>
    <property type="match status" value="1"/>
</dbReference>
<dbReference type="InterPro" id="IPR000253">
    <property type="entry name" value="FHA_dom"/>
</dbReference>
<organism evidence="10 11">
    <name type="scientific">Homarus americanus</name>
    <name type="common">American lobster</name>
    <dbReference type="NCBI Taxonomy" id="6706"/>
    <lineage>
        <taxon>Eukaryota</taxon>
        <taxon>Metazoa</taxon>
        <taxon>Ecdysozoa</taxon>
        <taxon>Arthropoda</taxon>
        <taxon>Crustacea</taxon>
        <taxon>Multicrustacea</taxon>
        <taxon>Malacostraca</taxon>
        <taxon>Eumalacostraca</taxon>
        <taxon>Eucarida</taxon>
        <taxon>Decapoda</taxon>
        <taxon>Pleocyemata</taxon>
        <taxon>Astacidea</taxon>
        <taxon>Nephropoidea</taxon>
        <taxon>Nephropidae</taxon>
        <taxon>Homarus</taxon>
    </lineage>
</organism>
<comment type="similarity">
    <text evidence="7">Belongs to the protein kinase superfamily.</text>
</comment>
<feature type="domain" description="FHA" evidence="8">
    <location>
        <begin position="55"/>
        <end position="115"/>
    </location>
</feature>
<evidence type="ECO:0000256" key="5">
    <source>
        <dbReference type="ARBA" id="ARBA00022840"/>
    </source>
</evidence>
<keyword evidence="5 6" id="KW-0067">ATP-binding</keyword>
<dbReference type="PROSITE" id="PS00107">
    <property type="entry name" value="PROTEIN_KINASE_ATP"/>
    <property type="match status" value="1"/>
</dbReference>
<dbReference type="SMART" id="SM00240">
    <property type="entry name" value="FHA"/>
    <property type="match status" value="1"/>
</dbReference>
<evidence type="ECO:0000313" key="11">
    <source>
        <dbReference type="Proteomes" id="UP000747542"/>
    </source>
</evidence>
<protein>
    <submittedName>
        <fullName evidence="10">Serine/threonine-protein kinase Chk2-like</fullName>
    </submittedName>
</protein>
<keyword evidence="2" id="KW-0808">Transferase</keyword>
<evidence type="ECO:0000256" key="2">
    <source>
        <dbReference type="ARBA" id="ARBA00022679"/>
    </source>
</evidence>
<dbReference type="Pfam" id="PF00069">
    <property type="entry name" value="Pkinase"/>
    <property type="match status" value="1"/>
</dbReference>
<dbReference type="CDD" id="cd22666">
    <property type="entry name" value="FHA_CHK2"/>
    <property type="match status" value="1"/>
</dbReference>
<dbReference type="AlphaFoldDB" id="A0A8J5MW03"/>
<keyword evidence="11" id="KW-1185">Reference proteome</keyword>
<reference evidence="10" key="1">
    <citation type="journal article" date="2021" name="Sci. Adv.">
        <title>The American lobster genome reveals insights on longevity, neural, and immune adaptations.</title>
        <authorList>
            <person name="Polinski J.M."/>
            <person name="Zimin A.V."/>
            <person name="Clark K.F."/>
            <person name="Kohn A.B."/>
            <person name="Sadowski N."/>
            <person name="Timp W."/>
            <person name="Ptitsyn A."/>
            <person name="Khanna P."/>
            <person name="Romanova D.Y."/>
            <person name="Williams P."/>
            <person name="Greenwood S.J."/>
            <person name="Moroz L.L."/>
            <person name="Walt D.R."/>
            <person name="Bodnar A.G."/>
        </authorList>
    </citation>
    <scope>NUCLEOTIDE SEQUENCE</scope>
    <source>
        <strain evidence="10">GMGI-L3</strain>
    </source>
</reference>
<dbReference type="InterPro" id="IPR017441">
    <property type="entry name" value="Protein_kinase_ATP_BS"/>
</dbReference>
<evidence type="ECO:0000256" key="4">
    <source>
        <dbReference type="ARBA" id="ARBA00022777"/>
    </source>
</evidence>
<dbReference type="GO" id="GO:0005524">
    <property type="term" value="F:ATP binding"/>
    <property type="evidence" value="ECO:0007669"/>
    <property type="project" value="UniProtKB-UniRule"/>
</dbReference>
<dbReference type="Pfam" id="PF00498">
    <property type="entry name" value="FHA"/>
    <property type="match status" value="1"/>
</dbReference>
<evidence type="ECO:0000313" key="10">
    <source>
        <dbReference type="EMBL" id="KAG7165109.1"/>
    </source>
</evidence>
<evidence type="ECO:0000256" key="6">
    <source>
        <dbReference type="PROSITE-ProRule" id="PRU10141"/>
    </source>
</evidence>
<name>A0A8J5MW03_HOMAM</name>
<dbReference type="InterPro" id="IPR008271">
    <property type="entry name" value="Ser/Thr_kinase_AS"/>
</dbReference>
<dbReference type="FunFam" id="3.30.200.20:FF:000042">
    <property type="entry name" value="Aurora kinase A"/>
    <property type="match status" value="1"/>
</dbReference>
<dbReference type="SMART" id="SM00220">
    <property type="entry name" value="S_TKc"/>
    <property type="match status" value="1"/>
</dbReference>